<organism evidence="14">
    <name type="scientific">Culicoides sonorensis</name>
    <name type="common">Biting midge</name>
    <dbReference type="NCBI Taxonomy" id="179676"/>
    <lineage>
        <taxon>Eukaryota</taxon>
        <taxon>Metazoa</taxon>
        <taxon>Ecdysozoa</taxon>
        <taxon>Arthropoda</taxon>
        <taxon>Hexapoda</taxon>
        <taxon>Insecta</taxon>
        <taxon>Pterygota</taxon>
        <taxon>Neoptera</taxon>
        <taxon>Endopterygota</taxon>
        <taxon>Diptera</taxon>
        <taxon>Nematocera</taxon>
        <taxon>Chironomoidea</taxon>
        <taxon>Ceratopogonidae</taxon>
        <taxon>Ceratopogoninae</taxon>
        <taxon>Culicoides</taxon>
        <taxon>Monoculicoides</taxon>
    </lineage>
</organism>
<dbReference type="GO" id="GO:0017124">
    <property type="term" value="F:SH3 domain binding"/>
    <property type="evidence" value="ECO:0007669"/>
    <property type="project" value="UniProtKB-KW"/>
</dbReference>
<feature type="compositionally biased region" description="Low complexity" evidence="10">
    <location>
        <begin position="173"/>
        <end position="188"/>
    </location>
</feature>
<dbReference type="GO" id="GO:0005856">
    <property type="term" value="C:cytoskeleton"/>
    <property type="evidence" value="ECO:0007669"/>
    <property type="project" value="UniProtKB-SubCell"/>
</dbReference>
<sequence length="590" mass="64110">MFKSSALLNLIFLFFFIFNFSEQSIIGARASVMVYDDNQKKWIPSGTSSGLSKVQIYHHQQNNTFRVVGRKLQDHEVVINCSILKGLKYNQATATFHQWRDSKFVYGLNFSSQQDAEAFARAMMHALEILSGRIPAPLGPGLGYDEDMGYRTMTREDAAIMQQNNNSLPNNVISPQTPTSIPQSPPQQGHHRTNSAPPVPPPAQQVQPKPNYQQQQSQQGQIYVPSQQYNQQLQLYQGQGQNQVNMIPPQQQIPNSQSQPNARNGPIYVPSNVSKVNQQQQVQQQQQQIPNPPNMFAPPNPPPMQQQQQQQNQQQVPQAPPQPMMNNYGHQANGGYGNQGQYGSQAPQVPQVNSPPQAVPPPPDFGNNGMSIPAPPQPPAAPMPMLGGGGPPPPPPPMPNLAGSKSNGMDMSSLAAQLQAAKLKKSQTLPKAAPTPAENSGSSTSSAGSGNYGTIGRTTGGMASMMDEMAKTLARRRAQVDKKEPDSNNDDAGSRQRPWEKSNTLPHKLGNNSNSNNGNSNSNNSGNGSGSPTPLRKRFGSASEETILKQVNGDGFSIPSAIDLENFKADILQEVKLEIAKAKQEIIEGN</sequence>
<dbReference type="InterPro" id="IPR000697">
    <property type="entry name" value="WH1/EVH1_dom"/>
</dbReference>
<evidence type="ECO:0000256" key="9">
    <source>
        <dbReference type="ARBA" id="ARBA00023273"/>
    </source>
</evidence>
<evidence type="ECO:0000256" key="7">
    <source>
        <dbReference type="ARBA" id="ARBA00023203"/>
    </source>
</evidence>
<feature type="compositionally biased region" description="Low complexity" evidence="10">
    <location>
        <begin position="510"/>
        <end position="526"/>
    </location>
</feature>
<feature type="signal peptide" evidence="11">
    <location>
        <begin position="1"/>
        <end position="21"/>
    </location>
</feature>
<keyword evidence="8" id="KW-0206">Cytoskeleton</keyword>
<dbReference type="EMBL" id="UFQS01001491">
    <property type="protein sequence ID" value="SSX11238.1"/>
    <property type="molecule type" value="Genomic_DNA"/>
</dbReference>
<dbReference type="AlphaFoldDB" id="A0A336MRB4"/>
<dbReference type="CDD" id="cd01207">
    <property type="entry name" value="EVH1_Ena_VASP-like"/>
    <property type="match status" value="1"/>
</dbReference>
<dbReference type="SMART" id="SM00461">
    <property type="entry name" value="WH1"/>
    <property type="match status" value="1"/>
</dbReference>
<feature type="region of interest" description="Disordered" evidence="10">
    <location>
        <begin position="166"/>
        <end position="221"/>
    </location>
</feature>
<feature type="compositionally biased region" description="Low complexity" evidence="10">
    <location>
        <begin position="245"/>
        <end position="261"/>
    </location>
</feature>
<keyword evidence="6" id="KW-0729">SH3-binding</keyword>
<feature type="compositionally biased region" description="Low complexity" evidence="10">
    <location>
        <begin position="269"/>
        <end position="289"/>
    </location>
</feature>
<evidence type="ECO:0000259" key="12">
    <source>
        <dbReference type="PROSITE" id="PS50229"/>
    </source>
</evidence>
<feature type="compositionally biased region" description="Low complexity" evidence="10">
    <location>
        <begin position="440"/>
        <end position="449"/>
    </location>
</feature>
<dbReference type="Gene3D" id="2.30.29.30">
    <property type="entry name" value="Pleckstrin-homology domain (PH domain)/Phosphotyrosine-binding domain (PTB)"/>
    <property type="match status" value="1"/>
</dbReference>
<keyword evidence="5" id="KW-0597">Phosphoprotein</keyword>
<comment type="similarity">
    <text evidence="3">Belongs to the Ena/VASP family.</text>
</comment>
<evidence type="ECO:0000256" key="8">
    <source>
        <dbReference type="ARBA" id="ARBA00023212"/>
    </source>
</evidence>
<feature type="compositionally biased region" description="Basic and acidic residues" evidence="10">
    <location>
        <begin position="478"/>
        <end position="500"/>
    </location>
</feature>
<feature type="chain" id="PRO_5033778350" evidence="11">
    <location>
        <begin position="22"/>
        <end position="590"/>
    </location>
</feature>
<feature type="compositionally biased region" description="Pro residues" evidence="10">
    <location>
        <begin position="290"/>
        <end position="304"/>
    </location>
</feature>
<dbReference type="InterPro" id="IPR038023">
    <property type="entry name" value="VASP_sf"/>
</dbReference>
<evidence type="ECO:0000256" key="10">
    <source>
        <dbReference type="SAM" id="MobiDB-lite"/>
    </source>
</evidence>
<dbReference type="Pfam" id="PF00568">
    <property type="entry name" value="WH1"/>
    <property type="match status" value="1"/>
</dbReference>
<reference evidence="13" key="1">
    <citation type="submission" date="2018-04" db="EMBL/GenBank/DDBJ databases">
        <authorList>
            <person name="Go L.Y."/>
            <person name="Mitchell J.A."/>
        </authorList>
    </citation>
    <scope>NUCLEOTIDE SEQUENCE</scope>
    <source>
        <tissue evidence="13">Whole organism</tissue>
    </source>
</reference>
<feature type="compositionally biased region" description="Low complexity" evidence="10">
    <location>
        <begin position="412"/>
        <end position="421"/>
    </location>
</feature>
<feature type="compositionally biased region" description="Low complexity" evidence="10">
    <location>
        <begin position="305"/>
        <end position="317"/>
    </location>
</feature>
<dbReference type="GO" id="GO:0003779">
    <property type="term" value="F:actin binding"/>
    <property type="evidence" value="ECO:0007669"/>
    <property type="project" value="UniProtKB-KW"/>
</dbReference>
<dbReference type="EMBL" id="UFQT01001491">
    <property type="protein sequence ID" value="SSX30807.1"/>
    <property type="molecule type" value="Genomic_DNA"/>
</dbReference>
<dbReference type="PANTHER" id="PTHR11202">
    <property type="entry name" value="SPROUTY-RELATED, EVH1 DOMAIN-CONTAINING PROTEIN FAMILY MEMBER"/>
    <property type="match status" value="1"/>
</dbReference>
<feature type="compositionally biased region" description="Low complexity" evidence="10">
    <location>
        <begin position="204"/>
        <end position="221"/>
    </location>
</feature>
<dbReference type="FunFam" id="2.30.29.30:FF:000047">
    <property type="entry name" value="vasodilator-stimulated phosphoprotein isoform X2"/>
    <property type="match status" value="1"/>
</dbReference>
<feature type="domain" description="WH1" evidence="12">
    <location>
        <begin position="17"/>
        <end position="130"/>
    </location>
</feature>
<evidence type="ECO:0000256" key="3">
    <source>
        <dbReference type="ARBA" id="ARBA00009785"/>
    </source>
</evidence>
<accession>A0A336MRB4</accession>
<evidence type="ECO:0000256" key="4">
    <source>
        <dbReference type="ARBA" id="ARBA00022490"/>
    </source>
</evidence>
<dbReference type="Gene3D" id="1.20.5.1160">
    <property type="entry name" value="Vasodilator-stimulated phosphoprotein"/>
    <property type="match status" value="1"/>
</dbReference>
<feature type="compositionally biased region" description="Low complexity" evidence="10">
    <location>
        <begin position="341"/>
        <end position="356"/>
    </location>
</feature>
<keyword evidence="7" id="KW-0009">Actin-binding</keyword>
<keyword evidence="9" id="KW-0966">Cell projection</keyword>
<evidence type="ECO:0000256" key="11">
    <source>
        <dbReference type="SAM" id="SignalP"/>
    </source>
</evidence>
<comment type="subcellular location">
    <subcellularLocation>
        <location evidence="2">Cell projection</location>
        <location evidence="2">Lamellipodium</location>
    </subcellularLocation>
    <subcellularLocation>
        <location evidence="1">Cytoplasm</location>
        <location evidence="1">Cytoskeleton</location>
    </subcellularLocation>
</comment>
<feature type="compositionally biased region" description="Pro residues" evidence="10">
    <location>
        <begin position="390"/>
        <end position="399"/>
    </location>
</feature>
<dbReference type="GO" id="GO:0030027">
    <property type="term" value="C:lamellipodium"/>
    <property type="evidence" value="ECO:0007669"/>
    <property type="project" value="UniProtKB-SubCell"/>
</dbReference>
<evidence type="ECO:0000313" key="13">
    <source>
        <dbReference type="EMBL" id="SSX11238.1"/>
    </source>
</evidence>
<evidence type="ECO:0000256" key="6">
    <source>
        <dbReference type="ARBA" id="ARBA00023036"/>
    </source>
</evidence>
<protein>
    <submittedName>
        <fullName evidence="14">CSON002885 protein</fullName>
    </submittedName>
</protein>
<dbReference type="InterPro" id="IPR011993">
    <property type="entry name" value="PH-like_dom_sf"/>
</dbReference>
<dbReference type="InterPro" id="IPR014885">
    <property type="entry name" value="VASP_tetra"/>
</dbReference>
<keyword evidence="4" id="KW-0963">Cytoplasm</keyword>
<keyword evidence="11" id="KW-0732">Signal</keyword>
<gene>
    <name evidence="14" type="primary">CSON002885</name>
</gene>
<dbReference type="PANTHER" id="PTHR11202:SF22">
    <property type="entry name" value="PROTEIN ENABLED"/>
    <property type="match status" value="1"/>
</dbReference>
<evidence type="ECO:0000256" key="2">
    <source>
        <dbReference type="ARBA" id="ARBA00004510"/>
    </source>
</evidence>
<evidence type="ECO:0000256" key="1">
    <source>
        <dbReference type="ARBA" id="ARBA00004245"/>
    </source>
</evidence>
<name>A0A336MRB4_CULSO</name>
<feature type="compositionally biased region" description="Pro residues" evidence="10">
    <location>
        <begin position="373"/>
        <end position="382"/>
    </location>
</feature>
<dbReference type="PROSITE" id="PS50229">
    <property type="entry name" value="WH1"/>
    <property type="match status" value="1"/>
</dbReference>
<evidence type="ECO:0000313" key="14">
    <source>
        <dbReference type="EMBL" id="SSX30807.1"/>
    </source>
</evidence>
<evidence type="ECO:0000256" key="5">
    <source>
        <dbReference type="ARBA" id="ARBA00022553"/>
    </source>
</evidence>
<dbReference type="Pfam" id="PF08776">
    <property type="entry name" value="VASP_tetra"/>
    <property type="match status" value="1"/>
</dbReference>
<dbReference type="GO" id="GO:0005829">
    <property type="term" value="C:cytosol"/>
    <property type="evidence" value="ECO:0007669"/>
    <property type="project" value="UniProtKB-ARBA"/>
</dbReference>
<dbReference type="SUPFAM" id="SSF50729">
    <property type="entry name" value="PH domain-like"/>
    <property type="match status" value="1"/>
</dbReference>
<reference evidence="14" key="2">
    <citation type="submission" date="2018-07" db="EMBL/GenBank/DDBJ databases">
        <authorList>
            <person name="Quirk P.G."/>
            <person name="Krulwich T.A."/>
        </authorList>
    </citation>
    <scope>NUCLEOTIDE SEQUENCE</scope>
</reference>
<proteinExistence type="inferred from homology"/>
<feature type="region of interest" description="Disordered" evidence="10">
    <location>
        <begin position="245"/>
        <end position="544"/>
    </location>
</feature>
<dbReference type="VEuPathDB" id="VectorBase:CSON002885"/>
<dbReference type="GO" id="GO:0030054">
    <property type="term" value="C:cell junction"/>
    <property type="evidence" value="ECO:0007669"/>
    <property type="project" value="UniProtKB-ARBA"/>
</dbReference>
<dbReference type="SUPFAM" id="SSF118370">
    <property type="entry name" value="Vasodilator-stimulated phosphoprotein, VASP, tetramerisation domain"/>
    <property type="match status" value="1"/>
</dbReference>